<reference evidence="3 4" key="1">
    <citation type="journal article" date="2020" name="Microbiol. Resour. Announc.">
        <title>Draft Genome Sequence of a Cladosporium Species Isolated from the Mesophotic Ascidian Didemnum maculosum.</title>
        <authorList>
            <person name="Gioti A."/>
            <person name="Siaperas R."/>
            <person name="Nikolaivits E."/>
            <person name="Le Goff G."/>
            <person name="Ouazzani J."/>
            <person name="Kotoulas G."/>
            <person name="Topakas E."/>
        </authorList>
    </citation>
    <scope>NUCLEOTIDE SEQUENCE [LARGE SCALE GENOMIC DNA]</scope>
    <source>
        <strain evidence="3 4">TM138-S3</strain>
    </source>
</reference>
<evidence type="ECO:0000256" key="1">
    <source>
        <dbReference type="SAM" id="MobiDB-lite"/>
    </source>
</evidence>
<comment type="caution">
    <text evidence="3">The sequence shown here is derived from an EMBL/GenBank/DDBJ whole genome shotgun (WGS) entry which is preliminary data.</text>
</comment>
<organism evidence="3 4">
    <name type="scientific">Cladosporium halotolerans</name>
    <dbReference type="NCBI Taxonomy" id="1052096"/>
    <lineage>
        <taxon>Eukaryota</taxon>
        <taxon>Fungi</taxon>
        <taxon>Dikarya</taxon>
        <taxon>Ascomycota</taxon>
        <taxon>Pezizomycotina</taxon>
        <taxon>Dothideomycetes</taxon>
        <taxon>Dothideomycetidae</taxon>
        <taxon>Cladosporiales</taxon>
        <taxon>Cladosporiaceae</taxon>
        <taxon>Cladosporium</taxon>
    </lineage>
</organism>
<feature type="compositionally biased region" description="Polar residues" evidence="1">
    <location>
        <begin position="754"/>
        <end position="771"/>
    </location>
</feature>
<protein>
    <recommendedName>
        <fullName evidence="2">PH domain-containing protein</fullName>
    </recommendedName>
</protein>
<keyword evidence="4" id="KW-1185">Reference proteome</keyword>
<sequence length="873" mass="96235">MADPASLPERKVSRYRSQRQKAQRAHEYDYDDVPQVPQVDSSPQDDGVARSKSRYHRKRGNTGAGAADDRGRVGTSHGQNNAYDQGYDDRNSSSERYDRPSTAKAPPSRHGTQRPDARRHISPSNHPYGHDLRRNPSFEPGSDREQTHRVTPVIQDFSQIAPSQPTGELFPPPRPEPAEPTPPPVRRDGPPTSDQIKATRSTSALPKFEDEEEDHGGCFGLFKRKKSDSTPAAEMARPLSDHRPKYIIHGGGGVMPGSDAPVSAVNTGDRKVLIECGRSKMIFPVKPTTTGVDLIRSASTTMSERIDVKSAVLLENFASVGVQRPLRRYEYVRNVMNSWDTDRQNSLLLVDPRTGSSEPELSLAGAPKHRPEESSWLLTYSQRPGKWEKRFVTLKSDGQITCQKDPEKIKDQFNVCHLSDYDIYTPTPEKIKKKIKPPKKACLAIKSQQKSSMFETTQNFVHFFCTNDRRTADDFYDAVQNWRSWYLVNVLGEGEKPQSPSNPEKEGGISTSFTAHGHRKMDSTASHYQLGSFKPLMDTDQIGRRPSQRQAPRAARITSNEERQHLSDESQAPARRPSTRKQTMTSRPKLAEDEPLVNLARQPTSDGRRASIEESRPEEFNSSGLLGRSYSTRQREAAAREAKQQNPFTNGSNLLSAGTDGPRRQTSTRQNRRGGGGQTSDLGRSNSTRAANGPPDHKPLVDLTPHYREPPQHNPKGRGHHPDQIGPGGLIDSATSPDDPIGIPPAHDWRGRNAAQSNNAATAKPRSNSRSGADHQRSLRPTASQRRPATARPSTARAANSETATSGKAFTGEGLLAASQDGWGGGTKGRGVMDGSRAKGPMVDLGLESQFAQGSLLNRVEREQGVAGPVIER</sequence>
<feature type="compositionally biased region" description="Polar residues" evidence="1">
    <location>
        <begin position="620"/>
        <end position="632"/>
    </location>
</feature>
<evidence type="ECO:0000313" key="4">
    <source>
        <dbReference type="Proteomes" id="UP000803884"/>
    </source>
</evidence>
<feature type="compositionally biased region" description="Basic and acidic residues" evidence="1">
    <location>
        <begin position="128"/>
        <end position="148"/>
    </location>
</feature>
<feature type="compositionally biased region" description="Basic and acidic residues" evidence="1">
    <location>
        <begin position="695"/>
        <end position="711"/>
    </location>
</feature>
<feature type="compositionally biased region" description="Polar residues" evidence="1">
    <location>
        <begin position="646"/>
        <end position="656"/>
    </location>
</feature>
<dbReference type="InterPro" id="IPR029071">
    <property type="entry name" value="Ubiquitin-like_domsf"/>
</dbReference>
<dbReference type="Proteomes" id="UP000803884">
    <property type="component" value="Unassembled WGS sequence"/>
</dbReference>
<feature type="domain" description="PH" evidence="2">
    <location>
        <begin position="371"/>
        <end position="486"/>
    </location>
</feature>
<name>A0AB34KNT5_9PEZI</name>
<feature type="compositionally biased region" description="Basic and acidic residues" evidence="1">
    <location>
        <begin position="606"/>
        <end position="619"/>
    </location>
</feature>
<feature type="region of interest" description="Disordered" evidence="1">
    <location>
        <begin position="495"/>
        <end position="523"/>
    </location>
</feature>
<dbReference type="RefSeq" id="XP_069229543.1">
    <property type="nucleotide sequence ID" value="XM_069373789.1"/>
</dbReference>
<feature type="compositionally biased region" description="Basic residues" evidence="1">
    <location>
        <begin position="13"/>
        <end position="23"/>
    </location>
</feature>
<feature type="compositionally biased region" description="Low complexity" evidence="1">
    <location>
        <begin position="786"/>
        <end position="799"/>
    </location>
</feature>
<dbReference type="PANTHER" id="PTHR38700:SF1">
    <property type="entry name" value="PH DOMAIN-CONTAINING PROTEIN"/>
    <property type="match status" value="1"/>
</dbReference>
<dbReference type="SUPFAM" id="SSF54236">
    <property type="entry name" value="Ubiquitin-like"/>
    <property type="match status" value="1"/>
</dbReference>
<evidence type="ECO:0000259" key="2">
    <source>
        <dbReference type="SMART" id="SM00233"/>
    </source>
</evidence>
<feature type="compositionally biased region" description="Polar residues" evidence="1">
    <location>
        <begin position="681"/>
        <end position="690"/>
    </location>
</feature>
<feature type="compositionally biased region" description="Basic residues" evidence="1">
    <location>
        <begin position="51"/>
        <end position="60"/>
    </location>
</feature>
<dbReference type="InterPro" id="IPR001849">
    <property type="entry name" value="PH_domain"/>
</dbReference>
<feature type="compositionally biased region" description="Basic and acidic residues" evidence="1">
    <location>
        <begin position="633"/>
        <end position="643"/>
    </location>
</feature>
<feature type="compositionally biased region" description="Polar residues" evidence="1">
    <location>
        <begin position="193"/>
        <end position="204"/>
    </location>
</feature>
<dbReference type="Gene3D" id="2.30.29.30">
    <property type="entry name" value="Pleckstrin-homology domain (PH domain)/Phosphotyrosine-binding domain (PTB)"/>
    <property type="match status" value="1"/>
</dbReference>
<feature type="compositionally biased region" description="Low complexity" evidence="1">
    <location>
        <begin position="544"/>
        <end position="556"/>
    </location>
</feature>
<dbReference type="AlphaFoldDB" id="A0AB34KNT5"/>
<gene>
    <name evidence="3" type="ORF">WHR41_05184</name>
</gene>
<dbReference type="GeneID" id="96006627"/>
<accession>A0AB34KNT5</accession>
<evidence type="ECO:0000313" key="3">
    <source>
        <dbReference type="EMBL" id="KAL1586438.1"/>
    </source>
</evidence>
<dbReference type="PANTHER" id="PTHR38700">
    <property type="entry name" value="YALI0E22418P"/>
    <property type="match status" value="1"/>
</dbReference>
<dbReference type="SUPFAM" id="SSF50729">
    <property type="entry name" value="PH domain-like"/>
    <property type="match status" value="1"/>
</dbReference>
<feature type="compositionally biased region" description="Pro residues" evidence="1">
    <location>
        <begin position="170"/>
        <end position="184"/>
    </location>
</feature>
<feature type="compositionally biased region" description="Basic and acidic residues" evidence="1">
    <location>
        <begin position="559"/>
        <end position="568"/>
    </location>
</feature>
<dbReference type="InterPro" id="IPR011993">
    <property type="entry name" value="PH-like_dom_sf"/>
</dbReference>
<feature type="region of interest" description="Disordered" evidence="1">
    <location>
        <begin position="537"/>
        <end position="837"/>
    </location>
</feature>
<dbReference type="SMART" id="SM00233">
    <property type="entry name" value="PH"/>
    <property type="match status" value="1"/>
</dbReference>
<proteinExistence type="predicted"/>
<dbReference type="EMBL" id="JAAQHG020000014">
    <property type="protein sequence ID" value="KAL1586438.1"/>
    <property type="molecule type" value="Genomic_DNA"/>
</dbReference>
<feature type="compositionally biased region" description="Low complexity" evidence="1">
    <location>
        <begin position="33"/>
        <end position="46"/>
    </location>
</feature>
<feature type="region of interest" description="Disordered" evidence="1">
    <location>
        <begin position="1"/>
        <end position="216"/>
    </location>
</feature>
<feature type="compositionally biased region" description="Basic and acidic residues" evidence="1">
    <location>
        <begin position="87"/>
        <end position="101"/>
    </location>
</feature>
<dbReference type="Pfam" id="PF00169">
    <property type="entry name" value="PH"/>
    <property type="match status" value="1"/>
</dbReference>